<name>A0A9W8DJ97_9FUNG</name>
<dbReference type="EMBL" id="JANBPT010001070">
    <property type="protein sequence ID" value="KAJ1910291.1"/>
    <property type="molecule type" value="Genomic_DNA"/>
</dbReference>
<evidence type="ECO:0000256" key="5">
    <source>
        <dbReference type="ARBA" id="ARBA00023306"/>
    </source>
</evidence>
<evidence type="ECO:0000256" key="1">
    <source>
        <dbReference type="ARBA" id="ARBA00004123"/>
    </source>
</evidence>
<evidence type="ECO:0000256" key="4">
    <source>
        <dbReference type="ARBA" id="ARBA00023242"/>
    </source>
</evidence>
<keyword evidence="3 6" id="KW-0227">DNA damage</keyword>
<dbReference type="PANTHER" id="PTHR13220:SF11">
    <property type="entry name" value="TIMELESS-INTERACTING PROTEIN"/>
    <property type="match status" value="1"/>
</dbReference>
<evidence type="ECO:0000256" key="3">
    <source>
        <dbReference type="ARBA" id="ARBA00022763"/>
    </source>
</evidence>
<dbReference type="GO" id="GO:0006974">
    <property type="term" value="P:DNA damage response"/>
    <property type="evidence" value="ECO:0007669"/>
    <property type="project" value="UniProtKB-KW"/>
</dbReference>
<feature type="region of interest" description="Disordered" evidence="7">
    <location>
        <begin position="161"/>
        <end position="220"/>
    </location>
</feature>
<dbReference type="GO" id="GO:0031298">
    <property type="term" value="C:replication fork protection complex"/>
    <property type="evidence" value="ECO:0007669"/>
    <property type="project" value="TreeGrafter"/>
</dbReference>
<dbReference type="GO" id="GO:0003677">
    <property type="term" value="F:DNA binding"/>
    <property type="evidence" value="ECO:0007669"/>
    <property type="project" value="TreeGrafter"/>
</dbReference>
<accession>A0A9W8DJ97</accession>
<feature type="region of interest" description="Disordered" evidence="7">
    <location>
        <begin position="1"/>
        <end position="24"/>
    </location>
</feature>
<dbReference type="AlphaFoldDB" id="A0A9W8DJ97"/>
<proteinExistence type="inferred from homology"/>
<evidence type="ECO:0000256" key="6">
    <source>
        <dbReference type="RuleBase" id="RU366049"/>
    </source>
</evidence>
<dbReference type="InterPro" id="IPR040038">
    <property type="entry name" value="TIPIN/Csm3/Swi3"/>
</dbReference>
<dbReference type="Pfam" id="PF07962">
    <property type="entry name" value="Swi3"/>
    <property type="match status" value="1"/>
</dbReference>
<comment type="caution">
    <text evidence="9">The sequence shown here is derived from an EMBL/GenBank/DDBJ whole genome shotgun (WGS) entry which is preliminary data.</text>
</comment>
<dbReference type="GO" id="GO:0031297">
    <property type="term" value="P:replication fork processing"/>
    <property type="evidence" value="ECO:0007669"/>
    <property type="project" value="UniProtKB-UniRule"/>
</dbReference>
<comment type="similarity">
    <text evidence="2 6">Belongs to the CSM3 family.</text>
</comment>
<gene>
    <name evidence="9" type="primary">CSM3_2</name>
    <name evidence="9" type="ORF">IWQ60_010730</name>
</gene>
<reference evidence="9" key="1">
    <citation type="submission" date="2022-07" db="EMBL/GenBank/DDBJ databases">
        <title>Phylogenomic reconstructions and comparative analyses of Kickxellomycotina fungi.</title>
        <authorList>
            <person name="Reynolds N.K."/>
            <person name="Stajich J.E."/>
            <person name="Barry K."/>
            <person name="Grigoriev I.V."/>
            <person name="Crous P."/>
            <person name="Smith M.E."/>
        </authorList>
    </citation>
    <scope>NUCLEOTIDE SEQUENCE</scope>
    <source>
        <strain evidence="9">RSA 861</strain>
    </source>
</reference>
<comment type="function">
    <text evidence="6">Plays an important role in the control of DNA replication and the maintenance of replication fork stability.</text>
</comment>
<keyword evidence="5 6" id="KW-0131">Cell cycle</keyword>
<evidence type="ECO:0000313" key="10">
    <source>
        <dbReference type="Proteomes" id="UP001150569"/>
    </source>
</evidence>
<comment type="subcellular location">
    <subcellularLocation>
        <location evidence="1 6">Nucleus</location>
    </subcellularLocation>
</comment>
<keyword evidence="4 6" id="KW-0539">Nucleus</keyword>
<evidence type="ECO:0000256" key="7">
    <source>
        <dbReference type="SAM" id="MobiDB-lite"/>
    </source>
</evidence>
<dbReference type="Proteomes" id="UP001150569">
    <property type="component" value="Unassembled WGS sequence"/>
</dbReference>
<dbReference type="GO" id="GO:0043111">
    <property type="term" value="P:replication fork arrest"/>
    <property type="evidence" value="ECO:0007669"/>
    <property type="project" value="TreeGrafter"/>
</dbReference>
<feature type="domain" description="Chromosome segregation in meiosis protein 3" evidence="8">
    <location>
        <begin position="78"/>
        <end position="158"/>
    </location>
</feature>
<evidence type="ECO:0000313" key="9">
    <source>
        <dbReference type="EMBL" id="KAJ1910291.1"/>
    </source>
</evidence>
<protein>
    <recommendedName>
        <fullName evidence="6">Chromosome segregation in meiosis protein</fullName>
    </recommendedName>
</protein>
<dbReference type="InterPro" id="IPR012923">
    <property type="entry name" value="Csm3"/>
</dbReference>
<dbReference type="GO" id="GO:0000076">
    <property type="term" value="P:DNA replication checkpoint signaling"/>
    <property type="evidence" value="ECO:0007669"/>
    <property type="project" value="UniProtKB-UniRule"/>
</dbReference>
<evidence type="ECO:0000256" key="2">
    <source>
        <dbReference type="ARBA" id="ARBA00006075"/>
    </source>
</evidence>
<evidence type="ECO:0000259" key="8">
    <source>
        <dbReference type="Pfam" id="PF07962"/>
    </source>
</evidence>
<dbReference type="OrthoDB" id="437078at2759"/>
<sequence length="265" mass="29477">MNAPRSVSKRPAPPRELWTRPSASQAQFPITASGAALKAIGTPTKASAFTSHATDSLDPNADSLDQVKKVRKRRLVHKLDADRLLAPDGLPYVKQEGPKLKFYGDGFEASDLARLMQFYQVWAHRLYPKLTFPEFIAETEKQCSQKRMKAHLEEWKRALHPTDDYTGEPSHADLDGYGFGNQDDDAPPFGMSHIDAGRLTTPGPPSPATPSQRASGAVDPELAHRIELNRIRAMERLAENQRKLEAMALEEENFDVFSDEDMGAP</sequence>
<keyword evidence="10" id="KW-1185">Reference proteome</keyword>
<organism evidence="9 10">
    <name type="scientific">Tieghemiomyces parasiticus</name>
    <dbReference type="NCBI Taxonomy" id="78921"/>
    <lineage>
        <taxon>Eukaryota</taxon>
        <taxon>Fungi</taxon>
        <taxon>Fungi incertae sedis</taxon>
        <taxon>Zoopagomycota</taxon>
        <taxon>Kickxellomycotina</taxon>
        <taxon>Dimargaritomycetes</taxon>
        <taxon>Dimargaritales</taxon>
        <taxon>Dimargaritaceae</taxon>
        <taxon>Tieghemiomyces</taxon>
    </lineage>
</organism>
<dbReference type="PANTHER" id="PTHR13220">
    <property type="entry name" value="TIMELESS INTERACTING-RELATED"/>
    <property type="match status" value="1"/>
</dbReference>